<dbReference type="PROSITE" id="PS51375">
    <property type="entry name" value="PPR"/>
    <property type="match status" value="5"/>
</dbReference>
<evidence type="ECO:0000313" key="4">
    <source>
        <dbReference type="Proteomes" id="UP000036987"/>
    </source>
</evidence>
<gene>
    <name evidence="3" type="ORF">ZOSMA_121G00120</name>
</gene>
<feature type="repeat" description="PPR" evidence="2">
    <location>
        <begin position="171"/>
        <end position="201"/>
    </location>
</feature>
<feature type="repeat" description="PPR" evidence="2">
    <location>
        <begin position="202"/>
        <end position="238"/>
    </location>
</feature>
<dbReference type="OMA" id="GMPVKAN"/>
<dbReference type="InterPro" id="IPR046960">
    <property type="entry name" value="PPR_At4g14850-like_plant"/>
</dbReference>
<dbReference type="AlphaFoldDB" id="A0A0K9Q0N4"/>
<dbReference type="STRING" id="29655.A0A0K9Q0N4"/>
<feature type="repeat" description="PPR" evidence="2">
    <location>
        <begin position="67"/>
        <end position="102"/>
    </location>
</feature>
<keyword evidence="1" id="KW-0677">Repeat</keyword>
<evidence type="ECO:0000313" key="3">
    <source>
        <dbReference type="EMBL" id="KMZ74838.1"/>
    </source>
</evidence>
<dbReference type="PANTHER" id="PTHR47926">
    <property type="entry name" value="PENTATRICOPEPTIDE REPEAT-CONTAINING PROTEIN"/>
    <property type="match status" value="1"/>
</dbReference>
<dbReference type="Pfam" id="PF01535">
    <property type="entry name" value="PPR"/>
    <property type="match status" value="1"/>
</dbReference>
<comment type="caution">
    <text evidence="3">The sequence shown here is derived from an EMBL/GenBank/DDBJ whole genome shotgun (WGS) entry which is preliminary data.</text>
</comment>
<feature type="repeat" description="PPR" evidence="2">
    <location>
        <begin position="343"/>
        <end position="378"/>
    </location>
</feature>
<dbReference type="NCBIfam" id="TIGR00756">
    <property type="entry name" value="PPR"/>
    <property type="match status" value="5"/>
</dbReference>
<dbReference type="InterPro" id="IPR011990">
    <property type="entry name" value="TPR-like_helical_dom_sf"/>
</dbReference>
<organism evidence="3 4">
    <name type="scientific">Zostera marina</name>
    <name type="common">Eelgrass</name>
    <dbReference type="NCBI Taxonomy" id="29655"/>
    <lineage>
        <taxon>Eukaryota</taxon>
        <taxon>Viridiplantae</taxon>
        <taxon>Streptophyta</taxon>
        <taxon>Embryophyta</taxon>
        <taxon>Tracheophyta</taxon>
        <taxon>Spermatophyta</taxon>
        <taxon>Magnoliopsida</taxon>
        <taxon>Liliopsida</taxon>
        <taxon>Zosteraceae</taxon>
        <taxon>Zostera</taxon>
    </lineage>
</organism>
<protein>
    <submittedName>
        <fullName evidence="3">Pentatricopeptide repeat-containing protein</fullName>
    </submittedName>
</protein>
<proteinExistence type="predicted"/>
<feature type="repeat" description="PPR" evidence="2">
    <location>
        <begin position="308"/>
        <end position="342"/>
    </location>
</feature>
<evidence type="ECO:0000256" key="1">
    <source>
        <dbReference type="ARBA" id="ARBA00022737"/>
    </source>
</evidence>
<keyword evidence="4" id="KW-1185">Reference proteome</keyword>
<accession>A0A0K9Q0N4</accession>
<dbReference type="FunFam" id="1.25.40.10:FF:000242">
    <property type="entry name" value="Pentatricopeptide repeat-containing protein"/>
    <property type="match status" value="1"/>
</dbReference>
<dbReference type="Pfam" id="PF13041">
    <property type="entry name" value="PPR_2"/>
    <property type="match status" value="2"/>
</dbReference>
<dbReference type="Proteomes" id="UP000036987">
    <property type="component" value="Unassembled WGS sequence"/>
</dbReference>
<dbReference type="PANTHER" id="PTHR47926:SF540">
    <property type="entry name" value="PENTATRICOPEPTIDE REPEAT-CONTAINING PROTEIN"/>
    <property type="match status" value="1"/>
</dbReference>
<evidence type="ECO:0000256" key="2">
    <source>
        <dbReference type="PROSITE-ProRule" id="PRU00708"/>
    </source>
</evidence>
<dbReference type="EMBL" id="LFYR01000235">
    <property type="protein sequence ID" value="KMZ74838.1"/>
    <property type="molecule type" value="Genomic_DNA"/>
</dbReference>
<sequence length="476" mass="53466">MERRLLRLLNDCRRTLNPLQLRSLHAHIFRNDLHQSNLLLSHFVSICGVLGHIRYSHLVFQHCSNPNILLFNSVIKSHSLSREPSIDSVRVYGRMRTQGVFPDRFTFAPLLKSCSKLSDSSLGCEIHAATIVTGFESHSSVQIGLLEFYCAFDKNRISDAQKVFDEMSKDTIIASNLMISGLCRHGDLETAHKVFRGMSEPNVVTWNTMIKGFAVCRGQHDTKALSFFREMWDLGLEPDDATLVTVLPVCARLGALDIGRLIHLYADQKGFIDNPKTTHVGNSIIDMYNKCGDLQNAAIVFDKLPKKNLVSWNVMISGLGFHGKGEACLDIFERMKKHGTLPNFMTYTGLLGCCARVGLVQRGLNFFDSMVNEHGIEPRIEHYGCIVDLLGRDGRVEEAFDLIKQMPIDATPAIWGALLSASRIHNKVDIAEHAAKQLVDAEQWNSEIGRWDDVEKVRLMMMKNNIIKSAGQSLSK</sequence>
<name>A0A0K9Q0N4_ZOSMR</name>
<dbReference type="Pfam" id="PF12854">
    <property type="entry name" value="PPR_1"/>
    <property type="match status" value="1"/>
</dbReference>
<dbReference type="GO" id="GO:0003723">
    <property type="term" value="F:RNA binding"/>
    <property type="evidence" value="ECO:0000318"/>
    <property type="project" value="GO_Central"/>
</dbReference>
<reference evidence="4" key="1">
    <citation type="journal article" date="2016" name="Nature">
        <title>The genome of the seagrass Zostera marina reveals angiosperm adaptation to the sea.</title>
        <authorList>
            <person name="Olsen J.L."/>
            <person name="Rouze P."/>
            <person name="Verhelst B."/>
            <person name="Lin Y.-C."/>
            <person name="Bayer T."/>
            <person name="Collen J."/>
            <person name="Dattolo E."/>
            <person name="De Paoli E."/>
            <person name="Dittami S."/>
            <person name="Maumus F."/>
            <person name="Michel G."/>
            <person name="Kersting A."/>
            <person name="Lauritano C."/>
            <person name="Lohaus R."/>
            <person name="Toepel M."/>
            <person name="Tonon T."/>
            <person name="Vanneste K."/>
            <person name="Amirebrahimi M."/>
            <person name="Brakel J."/>
            <person name="Bostroem C."/>
            <person name="Chovatia M."/>
            <person name="Grimwood J."/>
            <person name="Jenkins J.W."/>
            <person name="Jueterbock A."/>
            <person name="Mraz A."/>
            <person name="Stam W.T."/>
            <person name="Tice H."/>
            <person name="Bornberg-Bauer E."/>
            <person name="Green P.J."/>
            <person name="Pearson G.A."/>
            <person name="Procaccini G."/>
            <person name="Duarte C.M."/>
            <person name="Schmutz J."/>
            <person name="Reusch T.B.H."/>
            <person name="Van de Peer Y."/>
        </authorList>
    </citation>
    <scope>NUCLEOTIDE SEQUENCE [LARGE SCALE GENOMIC DNA]</scope>
    <source>
        <strain evidence="4">cv. Finnish</strain>
    </source>
</reference>
<dbReference type="OrthoDB" id="185373at2759"/>
<dbReference type="GO" id="GO:0009451">
    <property type="term" value="P:RNA modification"/>
    <property type="evidence" value="ECO:0000318"/>
    <property type="project" value="GO_Central"/>
</dbReference>
<dbReference type="Gene3D" id="1.25.40.10">
    <property type="entry name" value="Tetratricopeptide repeat domain"/>
    <property type="match status" value="3"/>
</dbReference>
<dbReference type="InterPro" id="IPR002885">
    <property type="entry name" value="PPR_rpt"/>
</dbReference>